<protein>
    <submittedName>
        <fullName evidence="1">Uncharacterized protein</fullName>
    </submittedName>
</protein>
<name>A0ACC1CU03_9NEOP</name>
<reference evidence="1 2" key="1">
    <citation type="journal article" date="2021" name="Front. Genet.">
        <title>Chromosome-Level Genome Assembly Reveals Significant Gene Expansion in the Toll and IMD Signaling Pathways of Dendrolimus kikuchii.</title>
        <authorList>
            <person name="Zhou J."/>
            <person name="Wu P."/>
            <person name="Xiong Z."/>
            <person name="Liu N."/>
            <person name="Zhao N."/>
            <person name="Ji M."/>
            <person name="Qiu Y."/>
            <person name="Yang B."/>
        </authorList>
    </citation>
    <scope>NUCLEOTIDE SEQUENCE [LARGE SCALE GENOMIC DNA]</scope>
    <source>
        <strain evidence="1">Ann1</strain>
    </source>
</reference>
<sequence length="376" mass="43734">MPSTTSHERPTPRASRRPSQRELACAEPSYNLCYNKLQSTSAGMSWTKTNVIKLVKEYSKRPALWNPDNDYYRNNSVKMKQWAELAGVFDSEVADIRRKLNSILACYRKQRGLVRVRGYYLWYLYGHMSFLPNYLPSRKKQGNFDIQTQHIEDDSDADSNNFESLDQAEQTEQLEESNQSNQSTNCSEEEEDEPVIIKIEPNLPIKNTQPLKRNITRITKRRPVVAKSSKLDSKMIEALKMITKTELYRKKDECDIFGEYIATSLRRHDEITRCMIKQGMNNILFEQDLHSHITSYTQDNRNDLRMAGYIVRCEQRAIERAAERSETEHIRTGSNAAEHPSDPQSRSEPYASGYVPNSLHRVQLLDFLFTFSRIGR</sequence>
<accession>A0ACC1CU03</accession>
<organism evidence="1 2">
    <name type="scientific">Dendrolimus kikuchii</name>
    <dbReference type="NCBI Taxonomy" id="765133"/>
    <lineage>
        <taxon>Eukaryota</taxon>
        <taxon>Metazoa</taxon>
        <taxon>Ecdysozoa</taxon>
        <taxon>Arthropoda</taxon>
        <taxon>Hexapoda</taxon>
        <taxon>Insecta</taxon>
        <taxon>Pterygota</taxon>
        <taxon>Neoptera</taxon>
        <taxon>Endopterygota</taxon>
        <taxon>Lepidoptera</taxon>
        <taxon>Glossata</taxon>
        <taxon>Ditrysia</taxon>
        <taxon>Bombycoidea</taxon>
        <taxon>Lasiocampidae</taxon>
        <taxon>Dendrolimus</taxon>
    </lineage>
</organism>
<keyword evidence="2" id="KW-1185">Reference proteome</keyword>
<comment type="caution">
    <text evidence="1">The sequence shown here is derived from an EMBL/GenBank/DDBJ whole genome shotgun (WGS) entry which is preliminary data.</text>
</comment>
<evidence type="ECO:0000313" key="2">
    <source>
        <dbReference type="Proteomes" id="UP000824533"/>
    </source>
</evidence>
<evidence type="ECO:0000313" key="1">
    <source>
        <dbReference type="EMBL" id="KAJ0174894.1"/>
    </source>
</evidence>
<dbReference type="Proteomes" id="UP000824533">
    <property type="component" value="Linkage Group LG17"/>
</dbReference>
<proteinExistence type="predicted"/>
<gene>
    <name evidence="1" type="ORF">K1T71_010002</name>
</gene>
<dbReference type="EMBL" id="CM034403">
    <property type="protein sequence ID" value="KAJ0174894.1"/>
    <property type="molecule type" value="Genomic_DNA"/>
</dbReference>